<proteinExistence type="predicted"/>
<accession>A0A167FQX6</accession>
<evidence type="ECO:0000256" key="1">
    <source>
        <dbReference type="SAM" id="MobiDB-lite"/>
    </source>
</evidence>
<feature type="compositionally biased region" description="Gly residues" evidence="1">
    <location>
        <begin position="338"/>
        <end position="347"/>
    </location>
</feature>
<organism evidence="3 4">
    <name type="scientific">Metarhizium rileyi (strain RCEF 4871)</name>
    <name type="common">Nomuraea rileyi</name>
    <dbReference type="NCBI Taxonomy" id="1649241"/>
    <lineage>
        <taxon>Eukaryota</taxon>
        <taxon>Fungi</taxon>
        <taxon>Dikarya</taxon>
        <taxon>Ascomycota</taxon>
        <taxon>Pezizomycotina</taxon>
        <taxon>Sordariomycetes</taxon>
        <taxon>Hypocreomycetidae</taxon>
        <taxon>Hypocreales</taxon>
        <taxon>Clavicipitaceae</taxon>
        <taxon>Metarhizium</taxon>
    </lineage>
</organism>
<evidence type="ECO:0000313" key="3">
    <source>
        <dbReference type="EMBL" id="OAA45626.1"/>
    </source>
</evidence>
<dbReference type="OMA" id="SHIADCR"/>
<feature type="compositionally biased region" description="Low complexity" evidence="1">
    <location>
        <begin position="380"/>
        <end position="411"/>
    </location>
</feature>
<feature type="region of interest" description="Disordered" evidence="1">
    <location>
        <begin position="92"/>
        <end position="412"/>
    </location>
</feature>
<evidence type="ECO:0000256" key="2">
    <source>
        <dbReference type="SAM" id="SignalP"/>
    </source>
</evidence>
<keyword evidence="4" id="KW-1185">Reference proteome</keyword>
<dbReference type="STRING" id="1081105.A0A167FQX6"/>
<dbReference type="OrthoDB" id="4941438at2759"/>
<name>A0A167FQX6_METRR</name>
<feature type="compositionally biased region" description="Polar residues" evidence="1">
    <location>
        <begin position="191"/>
        <end position="205"/>
    </location>
</feature>
<feature type="signal peptide" evidence="2">
    <location>
        <begin position="1"/>
        <end position="23"/>
    </location>
</feature>
<feature type="compositionally biased region" description="Polar residues" evidence="1">
    <location>
        <begin position="298"/>
        <end position="314"/>
    </location>
</feature>
<reference evidence="3 4" key="1">
    <citation type="journal article" date="2016" name="Genome Biol. Evol.">
        <title>Divergent and convergent evolution of fungal pathogenicity.</title>
        <authorList>
            <person name="Shang Y."/>
            <person name="Xiao G."/>
            <person name="Zheng P."/>
            <person name="Cen K."/>
            <person name="Zhan S."/>
            <person name="Wang C."/>
        </authorList>
    </citation>
    <scope>NUCLEOTIDE SEQUENCE [LARGE SCALE GENOMIC DNA]</scope>
    <source>
        <strain evidence="3 4">RCEF 4871</strain>
    </source>
</reference>
<feature type="compositionally biased region" description="Low complexity" evidence="1">
    <location>
        <begin position="315"/>
        <end position="336"/>
    </location>
</feature>
<dbReference type="EMBL" id="AZHC01000008">
    <property type="protein sequence ID" value="OAA45626.1"/>
    <property type="molecule type" value="Genomic_DNA"/>
</dbReference>
<feature type="compositionally biased region" description="Low complexity" evidence="1">
    <location>
        <begin position="153"/>
        <end position="183"/>
    </location>
</feature>
<protein>
    <submittedName>
        <fullName evidence="3">Uncharacterized protein</fullName>
    </submittedName>
</protein>
<sequence length="697" mass="69385">MTMLSLPSWAVAVLAWNYGTASAGLLAFQDECPSGVRTLVIPNVQTLTVTPVLVSTYCPYDMDLVIDSVNTVHCTNAPTNISTVITITKTTDGPAGTSIGNGPPNKVAETGKSPDSPPQSTRSIQGAPWRQSSQTMSASSGNSEPTPFATGGSANSNNNSNNNSNSHPSSANSSPSISNAGASDKGPSMPLPSNTVSSAQINSVSPEPGSAPHSASPLAPNAGLPSSAAQIPSGAAGPELSNSQPVLLQPTKPGSATSHGGSPTSPVVQSPGAKSSQTGSLAPTSSGLAASQLGVSAVDSSQPTSSRKGTSPTDTPLAQASQTQASQATKSPSAATDGEGGSVGGGSQPEASKPGSVLPTGSSGKKPPAETSSRPAPMNPSKSSSALISSAPVSTATPSATKATSTKVSSTCLPPAPTKVCASELPRACKDLVNMKTGLNVVSEAMDCTKALGHFGASMAGCLVPNLGNLMSPPGPRIVSCMEDLIGGVCVTKLPNACSNLAGQGPVGMVVSLPLCTFQLGPLAVGETLDCLTRGFTKGDDIVSCLRSNLGLPSSGPCSPVPAVPACVSALPPDCDLLKDLNGLTMIPKLAGCTQALGKYAADNVKKCLDPASIVANSLGGGVAQCLNDSLKGLCIPTLPDACLSLVSFNNGQLGTKLPQCMAALGPFNSGKVLTCFQNPASASSVVDCLNSALFKL</sequence>
<evidence type="ECO:0000313" key="4">
    <source>
        <dbReference type="Proteomes" id="UP000243498"/>
    </source>
</evidence>
<keyword evidence="2" id="KW-0732">Signal</keyword>
<comment type="caution">
    <text evidence="3">The sequence shown here is derived from an EMBL/GenBank/DDBJ whole genome shotgun (WGS) entry which is preliminary data.</text>
</comment>
<dbReference type="AlphaFoldDB" id="A0A167FQX6"/>
<feature type="chain" id="PRO_5007886434" evidence="2">
    <location>
        <begin position="24"/>
        <end position="697"/>
    </location>
</feature>
<dbReference type="Proteomes" id="UP000243498">
    <property type="component" value="Unassembled WGS sequence"/>
</dbReference>
<feature type="compositionally biased region" description="Polar residues" evidence="1">
    <location>
        <begin position="240"/>
        <end position="289"/>
    </location>
</feature>
<feature type="compositionally biased region" description="Polar residues" evidence="1">
    <location>
        <begin position="118"/>
        <end position="145"/>
    </location>
</feature>
<gene>
    <name evidence="3" type="ORF">NOR_03415</name>
</gene>